<reference evidence="2" key="1">
    <citation type="journal article" date="2011" name="Nat. Biotechnol.">
        <title>The genomic sequence of the Chinese hamster ovary (CHO)-K1 cell line.</title>
        <authorList>
            <person name="Xu X."/>
            <person name="Nagarajan H."/>
            <person name="Lewis N.E."/>
            <person name="Pan S."/>
            <person name="Cai Z."/>
            <person name="Liu X."/>
            <person name="Chen W."/>
            <person name="Xie M."/>
            <person name="Wang W."/>
            <person name="Hammond S."/>
            <person name="Andersen M.R."/>
            <person name="Neff N."/>
            <person name="Passarelli B."/>
            <person name="Koh W."/>
            <person name="Fan H.C."/>
            <person name="Wang J."/>
            <person name="Gui Y."/>
            <person name="Lee K.H."/>
            <person name="Betenbaugh M.J."/>
            <person name="Quake S.R."/>
            <person name="Famili I."/>
            <person name="Palsson B.O."/>
            <person name="Wang J."/>
        </authorList>
    </citation>
    <scope>NUCLEOTIDE SEQUENCE [LARGE SCALE GENOMIC DNA]</scope>
    <source>
        <strain evidence="2">CHO K1 cell line</strain>
    </source>
</reference>
<name>G3IQ20_CRIGR</name>
<protein>
    <submittedName>
        <fullName evidence="1">Uncharacterized protein</fullName>
    </submittedName>
</protein>
<evidence type="ECO:0000313" key="2">
    <source>
        <dbReference type="Proteomes" id="UP000001075"/>
    </source>
</evidence>
<dbReference type="EMBL" id="JH022257">
    <property type="protein sequence ID" value="EGW13891.1"/>
    <property type="molecule type" value="Genomic_DNA"/>
</dbReference>
<dbReference type="Proteomes" id="UP000001075">
    <property type="component" value="Unassembled WGS sequence"/>
</dbReference>
<dbReference type="InParanoid" id="G3IQ20"/>
<accession>G3IQ20</accession>
<gene>
    <name evidence="1" type="ORF">I79_026108</name>
</gene>
<dbReference type="AlphaFoldDB" id="G3IQ20"/>
<organism evidence="1 2">
    <name type="scientific">Cricetulus griseus</name>
    <name type="common">Chinese hamster</name>
    <name type="synonym">Cricetulus barabensis griseus</name>
    <dbReference type="NCBI Taxonomy" id="10029"/>
    <lineage>
        <taxon>Eukaryota</taxon>
        <taxon>Metazoa</taxon>
        <taxon>Chordata</taxon>
        <taxon>Craniata</taxon>
        <taxon>Vertebrata</taxon>
        <taxon>Euteleostomi</taxon>
        <taxon>Mammalia</taxon>
        <taxon>Eutheria</taxon>
        <taxon>Euarchontoglires</taxon>
        <taxon>Glires</taxon>
        <taxon>Rodentia</taxon>
        <taxon>Myomorpha</taxon>
        <taxon>Muroidea</taxon>
        <taxon>Cricetidae</taxon>
        <taxon>Cricetinae</taxon>
        <taxon>Cricetulus</taxon>
    </lineage>
</organism>
<evidence type="ECO:0000313" key="1">
    <source>
        <dbReference type="EMBL" id="EGW13891.1"/>
    </source>
</evidence>
<proteinExistence type="predicted"/>
<sequence length="50" mass="5947">MQNTSLKKSKCLVREHWLCCFVSFSNLDKPRPASSHRITYCEERKNYSSH</sequence>